<protein>
    <submittedName>
        <fullName evidence="2">Uncharacterized protein</fullName>
    </submittedName>
</protein>
<feature type="region of interest" description="Disordered" evidence="1">
    <location>
        <begin position="157"/>
        <end position="185"/>
    </location>
</feature>
<dbReference type="Proteomes" id="UP000005963">
    <property type="component" value="Unassembled WGS sequence"/>
</dbReference>
<evidence type="ECO:0000313" key="2">
    <source>
        <dbReference type="EMBL" id="EHR37673.1"/>
    </source>
</evidence>
<gene>
    <name evidence="2" type="ORF">HMPREF9454_00977</name>
</gene>
<organism evidence="2 3">
    <name type="scientific">Megamonas funiformis YIT 11815</name>
    <dbReference type="NCBI Taxonomy" id="742816"/>
    <lineage>
        <taxon>Bacteria</taxon>
        <taxon>Bacillati</taxon>
        <taxon>Bacillota</taxon>
        <taxon>Negativicutes</taxon>
        <taxon>Selenomonadales</taxon>
        <taxon>Selenomonadaceae</taxon>
        <taxon>Megamonas</taxon>
    </lineage>
</organism>
<proteinExistence type="predicted"/>
<accession>A0ABN0EJ69</accession>
<evidence type="ECO:0000313" key="3">
    <source>
        <dbReference type="Proteomes" id="UP000005963"/>
    </source>
</evidence>
<dbReference type="GeneID" id="62778318"/>
<evidence type="ECO:0000256" key="1">
    <source>
        <dbReference type="SAM" id="MobiDB-lite"/>
    </source>
</evidence>
<sequence>MSTEERYCINSVKLIKDKIRMDFTDNGDSVKRDFKQKATPEFYAAITGLKKTALAMMGLSAEAEKEISSKVECYGVTIYHAKDNTIGCSIHLKFYTGEDDNPIIINTPKRMNPSDEYSGDKCLSEDGSKKLDDLIYAALDYLKGKRAQVALFDAEGNVVEQTKEEPKSKETAKQKSKNKKPTVPVRAEVIDINSLTAETLPN</sequence>
<dbReference type="EMBL" id="ADMB01000047">
    <property type="protein sequence ID" value="EHR37673.1"/>
    <property type="molecule type" value="Genomic_DNA"/>
</dbReference>
<comment type="caution">
    <text evidence="2">The sequence shown here is derived from an EMBL/GenBank/DDBJ whole genome shotgun (WGS) entry which is preliminary data.</text>
</comment>
<reference evidence="2 3" key="1">
    <citation type="submission" date="2012-01" db="EMBL/GenBank/DDBJ databases">
        <title>The Genome Sequence of Megamonas funiformis YIT 11815.</title>
        <authorList>
            <consortium name="The Broad Institute Genome Sequencing Platform"/>
            <person name="Earl A."/>
            <person name="Ward D."/>
            <person name="Feldgarden M."/>
            <person name="Gevers D."/>
            <person name="Morotomi M."/>
            <person name="Young S.K."/>
            <person name="Zeng Q."/>
            <person name="Gargeya S."/>
            <person name="Fitzgerald M."/>
            <person name="Haas B."/>
            <person name="Abouelleil A."/>
            <person name="Alvarado L."/>
            <person name="Arachchi H.M."/>
            <person name="Berlin A."/>
            <person name="Chapman S.B."/>
            <person name="Gearin G."/>
            <person name="Goldberg J."/>
            <person name="Griggs A."/>
            <person name="Gujja S."/>
            <person name="Hansen M."/>
            <person name="Heiman D."/>
            <person name="Howarth C."/>
            <person name="Larimer J."/>
            <person name="Lui A."/>
            <person name="MacDonald P.J.P."/>
            <person name="McCowen C."/>
            <person name="Montmayeur A."/>
            <person name="Murphy C."/>
            <person name="Neiman D."/>
            <person name="Pearson M."/>
            <person name="Priest M."/>
            <person name="Roberts A."/>
            <person name="Saif S."/>
            <person name="Shea T."/>
            <person name="Sisk P."/>
            <person name="Stolte C."/>
            <person name="Sykes S."/>
            <person name="Wortman J."/>
            <person name="Nusbaum C."/>
            <person name="Birren B."/>
        </authorList>
    </citation>
    <scope>NUCLEOTIDE SEQUENCE [LARGE SCALE GENOMIC DNA]</scope>
    <source>
        <strain evidence="2 3">YIT 11815</strain>
    </source>
</reference>
<name>A0ABN0EJ69_9FIRM</name>
<dbReference type="RefSeq" id="WP_008538256.1">
    <property type="nucleotide sequence ID" value="NZ_JH601090.1"/>
</dbReference>
<feature type="compositionally biased region" description="Basic and acidic residues" evidence="1">
    <location>
        <begin position="161"/>
        <end position="173"/>
    </location>
</feature>
<keyword evidence="3" id="KW-1185">Reference proteome</keyword>